<sequence>MPIPESPKRGELRKVLRALTSPVAGLKEHEFEQNQGRVHNISIPPMDLGKNVNFDPTFFAPCRSSLLLEPDDSYDKRAPPGFYEFDPNDTKCSRPIDCVRNMLDYFTHYTCNCTLFSKDQALNGPWSSISLGDKPFPFAGLHCHTFPEFAAIHAYQVNEGPHPHVKARICNNLNGTDGTILRGEVMTALHLMIGQMRRARFIDHMTATGYFASPPSP</sequence>
<organism evidence="1">
    <name type="scientific">Aspergillus flavus</name>
    <dbReference type="NCBI Taxonomy" id="5059"/>
    <lineage>
        <taxon>Eukaryota</taxon>
        <taxon>Fungi</taxon>
        <taxon>Dikarya</taxon>
        <taxon>Ascomycota</taxon>
        <taxon>Pezizomycotina</taxon>
        <taxon>Eurotiomycetes</taxon>
        <taxon>Eurotiomycetidae</taxon>
        <taxon>Eurotiales</taxon>
        <taxon>Aspergillaceae</taxon>
        <taxon>Aspergillus</taxon>
        <taxon>Aspergillus subgen. Circumdati</taxon>
    </lineage>
</organism>
<protein>
    <submittedName>
        <fullName evidence="1">Uncharacterized protein</fullName>
    </submittedName>
</protein>
<gene>
    <name evidence="1" type="ORF">BDV35DRAFT_334312</name>
</gene>
<dbReference type="AlphaFoldDB" id="A0A5N6HHC3"/>
<name>A0A5N6HHC3_ASPFL</name>
<dbReference type="VEuPathDB" id="FungiDB:AFLA_011650"/>
<reference evidence="1" key="1">
    <citation type="submission" date="2019-04" db="EMBL/GenBank/DDBJ databases">
        <title>Friends and foes A comparative genomics study of 23 Aspergillus species from section Flavi.</title>
        <authorList>
            <consortium name="DOE Joint Genome Institute"/>
            <person name="Kjaerbolling I."/>
            <person name="Vesth T."/>
            <person name="Frisvad J.C."/>
            <person name="Nybo J.L."/>
            <person name="Theobald S."/>
            <person name="Kildgaard S."/>
            <person name="Isbrandt T."/>
            <person name="Kuo A."/>
            <person name="Sato A."/>
            <person name="Lyhne E.K."/>
            <person name="Kogle M.E."/>
            <person name="Wiebenga A."/>
            <person name="Kun R.S."/>
            <person name="Lubbers R.J."/>
            <person name="Makela M.R."/>
            <person name="Barry K."/>
            <person name="Chovatia M."/>
            <person name="Clum A."/>
            <person name="Daum C."/>
            <person name="Haridas S."/>
            <person name="He G."/>
            <person name="LaButti K."/>
            <person name="Lipzen A."/>
            <person name="Mondo S."/>
            <person name="Riley R."/>
            <person name="Salamov A."/>
            <person name="Simmons B.A."/>
            <person name="Magnuson J.K."/>
            <person name="Henrissat B."/>
            <person name="Mortensen U.H."/>
            <person name="Larsen T.O."/>
            <person name="Devries R.P."/>
            <person name="Grigoriev I.V."/>
            <person name="Machida M."/>
            <person name="Baker S.E."/>
            <person name="Andersen M.R."/>
        </authorList>
    </citation>
    <scope>NUCLEOTIDE SEQUENCE [LARGE SCALE GENOMIC DNA]</scope>
    <source>
        <strain evidence="1">CBS 121.62</strain>
    </source>
</reference>
<evidence type="ECO:0000313" key="1">
    <source>
        <dbReference type="EMBL" id="KAB8253119.1"/>
    </source>
</evidence>
<accession>A0A5N6HHC3</accession>
<dbReference type="EMBL" id="ML734552">
    <property type="protein sequence ID" value="KAB8253119.1"/>
    <property type="molecule type" value="Genomic_DNA"/>
</dbReference>
<dbReference type="Proteomes" id="UP000325434">
    <property type="component" value="Unassembled WGS sequence"/>
</dbReference>
<proteinExistence type="predicted"/>
<dbReference type="VEuPathDB" id="FungiDB:F9C07_1591341"/>